<keyword evidence="5" id="KW-1185">Reference proteome</keyword>
<sequence length="406" mass="43855">MSKSPSLRRIKADIRELSIDPSDRYHAAPLEHDMFEWHFTIRGADGTDFAGGIYHGRILLPPEYPFKPPNIVFLTPSGRFETGVKVCLSFSAHHPELWQPAWGIRLILEALISFLPTPADGAIGALDWTSEERKKLARESSKFRCSACCAAGETCGDLLPRVAGGGGGEGAGGTRTKFQEEIEKLKMLQFQNHAIEIEGENMGANAKDRGVEVVEEEEEEEAENERESAPRVVPEEERSSTNAKTETETPPSPTPQDWKTEEGKASVPGLEEEEGEEDRLRHRQGSAADDVRRNSTVRSADVPQAAPSVVLPAASDTGSSEEAVAVAVAAAVEAPAVDVDDRAPDDAAIANDWVVVERPFLVSDALLNGLIGFFSVVVIALLRQAQTLMDELYSLGGESVGGDAEG</sequence>
<dbReference type="CDD" id="cd23799">
    <property type="entry name" value="UBCc_UBE2J"/>
    <property type="match status" value="1"/>
</dbReference>
<keyword evidence="2" id="KW-0472">Membrane</keyword>
<dbReference type="FunFam" id="3.10.110.10:FF:000086">
    <property type="entry name" value="Ubiquitin-conjugating enzyme E2 J1"/>
    <property type="match status" value="1"/>
</dbReference>
<organism evidence="4 5">
    <name type="scientific">Stephanodiscus triporus</name>
    <dbReference type="NCBI Taxonomy" id="2934178"/>
    <lineage>
        <taxon>Eukaryota</taxon>
        <taxon>Sar</taxon>
        <taxon>Stramenopiles</taxon>
        <taxon>Ochrophyta</taxon>
        <taxon>Bacillariophyta</taxon>
        <taxon>Coscinodiscophyceae</taxon>
        <taxon>Thalassiosirophycidae</taxon>
        <taxon>Stephanodiscales</taxon>
        <taxon>Stephanodiscaceae</taxon>
        <taxon>Stephanodiscus</taxon>
    </lineage>
</organism>
<dbReference type="SUPFAM" id="SSF54495">
    <property type="entry name" value="UBC-like"/>
    <property type="match status" value="1"/>
</dbReference>
<feature type="transmembrane region" description="Helical" evidence="2">
    <location>
        <begin position="365"/>
        <end position="382"/>
    </location>
</feature>
<evidence type="ECO:0000313" key="5">
    <source>
        <dbReference type="Proteomes" id="UP001530315"/>
    </source>
</evidence>
<accession>A0ABD3MNE1</accession>
<dbReference type="Gene3D" id="3.10.110.10">
    <property type="entry name" value="Ubiquitin Conjugating Enzyme"/>
    <property type="match status" value="1"/>
</dbReference>
<evidence type="ECO:0000259" key="3">
    <source>
        <dbReference type="PROSITE" id="PS50127"/>
    </source>
</evidence>
<feature type="compositionally biased region" description="Basic and acidic residues" evidence="1">
    <location>
        <begin position="225"/>
        <end position="239"/>
    </location>
</feature>
<proteinExistence type="predicted"/>
<dbReference type="AlphaFoldDB" id="A0ABD3MNE1"/>
<keyword evidence="2" id="KW-0812">Transmembrane</keyword>
<dbReference type="EMBL" id="JALLAZ020001800">
    <property type="protein sequence ID" value="KAL3763491.1"/>
    <property type="molecule type" value="Genomic_DNA"/>
</dbReference>
<feature type="region of interest" description="Disordered" evidence="1">
    <location>
        <begin position="199"/>
        <end position="302"/>
    </location>
</feature>
<evidence type="ECO:0000256" key="1">
    <source>
        <dbReference type="SAM" id="MobiDB-lite"/>
    </source>
</evidence>
<dbReference type="InterPro" id="IPR000608">
    <property type="entry name" value="UBC"/>
</dbReference>
<protein>
    <recommendedName>
        <fullName evidence="3">UBC core domain-containing protein</fullName>
    </recommendedName>
</protein>
<dbReference type="InterPro" id="IPR016135">
    <property type="entry name" value="UBQ-conjugating_enzyme/RWD"/>
</dbReference>
<evidence type="ECO:0000313" key="4">
    <source>
        <dbReference type="EMBL" id="KAL3763491.1"/>
    </source>
</evidence>
<dbReference type="InterPro" id="IPR050113">
    <property type="entry name" value="Ub_conjugating_enzyme"/>
</dbReference>
<reference evidence="4 5" key="1">
    <citation type="submission" date="2024-10" db="EMBL/GenBank/DDBJ databases">
        <title>Updated reference genomes for cyclostephanoid diatoms.</title>
        <authorList>
            <person name="Roberts W.R."/>
            <person name="Alverson A.J."/>
        </authorList>
    </citation>
    <scope>NUCLEOTIDE SEQUENCE [LARGE SCALE GENOMIC DNA]</scope>
    <source>
        <strain evidence="4 5">AJA276-08</strain>
    </source>
</reference>
<dbReference type="PANTHER" id="PTHR24067">
    <property type="entry name" value="UBIQUITIN-CONJUGATING ENZYME E2"/>
    <property type="match status" value="1"/>
</dbReference>
<evidence type="ECO:0000256" key="2">
    <source>
        <dbReference type="SAM" id="Phobius"/>
    </source>
</evidence>
<feature type="domain" description="UBC core" evidence="3">
    <location>
        <begin position="5"/>
        <end position="154"/>
    </location>
</feature>
<dbReference type="Pfam" id="PF00179">
    <property type="entry name" value="UQ_con"/>
    <property type="match status" value="1"/>
</dbReference>
<dbReference type="SMART" id="SM00212">
    <property type="entry name" value="UBCc"/>
    <property type="match status" value="1"/>
</dbReference>
<gene>
    <name evidence="4" type="ORF">ACHAW5_010883</name>
</gene>
<dbReference type="PROSITE" id="PS50127">
    <property type="entry name" value="UBC_2"/>
    <property type="match status" value="1"/>
</dbReference>
<comment type="caution">
    <text evidence="4">The sequence shown here is derived from an EMBL/GenBank/DDBJ whole genome shotgun (WGS) entry which is preliminary data.</text>
</comment>
<feature type="compositionally biased region" description="Acidic residues" evidence="1">
    <location>
        <begin position="213"/>
        <end position="224"/>
    </location>
</feature>
<dbReference type="Proteomes" id="UP001530315">
    <property type="component" value="Unassembled WGS sequence"/>
</dbReference>
<keyword evidence="2" id="KW-1133">Transmembrane helix</keyword>
<name>A0ABD3MNE1_9STRA</name>